<feature type="signal peptide" evidence="2">
    <location>
        <begin position="1"/>
        <end position="25"/>
    </location>
</feature>
<evidence type="ECO:0000256" key="2">
    <source>
        <dbReference type="SAM" id="SignalP"/>
    </source>
</evidence>
<dbReference type="EMBL" id="ML995494">
    <property type="protein sequence ID" value="KAF2139189.1"/>
    <property type="molecule type" value="Genomic_DNA"/>
</dbReference>
<feature type="region of interest" description="Disordered" evidence="1">
    <location>
        <begin position="106"/>
        <end position="128"/>
    </location>
</feature>
<evidence type="ECO:0008006" key="5">
    <source>
        <dbReference type="Google" id="ProtNLM"/>
    </source>
</evidence>
<evidence type="ECO:0000256" key="1">
    <source>
        <dbReference type="SAM" id="MobiDB-lite"/>
    </source>
</evidence>
<accession>A0A6A6B4S1</accession>
<dbReference type="Proteomes" id="UP000799438">
    <property type="component" value="Unassembled WGS sequence"/>
</dbReference>
<protein>
    <recommendedName>
        <fullName evidence="5">Secreted protein</fullName>
    </recommendedName>
</protein>
<sequence length="128" mass="14054">METHLPLRLPTFFLLQHLSSSAAHCATMGFASCSPAHELPSLTQLPRNPALVVEPSLHREAPVCQKVSHSHRIPTHPSPAMISLAGPHSCQAHTFELRRTPLLDCAAPRRLDRPAVPSRKKRARSPAD</sequence>
<dbReference type="AlphaFoldDB" id="A0A6A6B4S1"/>
<feature type="compositionally biased region" description="Basic residues" evidence="1">
    <location>
        <begin position="118"/>
        <end position="128"/>
    </location>
</feature>
<keyword evidence="2" id="KW-0732">Signal</keyword>
<evidence type="ECO:0000313" key="3">
    <source>
        <dbReference type="EMBL" id="KAF2139189.1"/>
    </source>
</evidence>
<proteinExistence type="predicted"/>
<name>A0A6A6B4S1_9PEZI</name>
<feature type="chain" id="PRO_5025391443" description="Secreted protein" evidence="2">
    <location>
        <begin position="26"/>
        <end position="128"/>
    </location>
</feature>
<gene>
    <name evidence="3" type="ORF">K452DRAFT_82293</name>
</gene>
<dbReference type="RefSeq" id="XP_033394902.1">
    <property type="nucleotide sequence ID" value="XM_033547191.1"/>
</dbReference>
<reference evidence="3" key="1">
    <citation type="journal article" date="2020" name="Stud. Mycol.">
        <title>101 Dothideomycetes genomes: a test case for predicting lifestyles and emergence of pathogens.</title>
        <authorList>
            <person name="Haridas S."/>
            <person name="Albert R."/>
            <person name="Binder M."/>
            <person name="Bloem J."/>
            <person name="Labutti K."/>
            <person name="Salamov A."/>
            <person name="Andreopoulos B."/>
            <person name="Baker S."/>
            <person name="Barry K."/>
            <person name="Bills G."/>
            <person name="Bluhm B."/>
            <person name="Cannon C."/>
            <person name="Castanera R."/>
            <person name="Culley D."/>
            <person name="Daum C."/>
            <person name="Ezra D."/>
            <person name="Gonzalez J."/>
            <person name="Henrissat B."/>
            <person name="Kuo A."/>
            <person name="Liang C."/>
            <person name="Lipzen A."/>
            <person name="Lutzoni F."/>
            <person name="Magnuson J."/>
            <person name="Mondo S."/>
            <person name="Nolan M."/>
            <person name="Ohm R."/>
            <person name="Pangilinan J."/>
            <person name="Park H.-J."/>
            <person name="Ramirez L."/>
            <person name="Alfaro M."/>
            <person name="Sun H."/>
            <person name="Tritt A."/>
            <person name="Yoshinaga Y."/>
            <person name="Zwiers L.-H."/>
            <person name="Turgeon B."/>
            <person name="Goodwin S."/>
            <person name="Spatafora J."/>
            <person name="Crous P."/>
            <person name="Grigoriev I."/>
        </authorList>
    </citation>
    <scope>NUCLEOTIDE SEQUENCE</scope>
    <source>
        <strain evidence="3">CBS 121167</strain>
    </source>
</reference>
<evidence type="ECO:0000313" key="4">
    <source>
        <dbReference type="Proteomes" id="UP000799438"/>
    </source>
</evidence>
<dbReference type="GeneID" id="54304698"/>
<organism evidence="3 4">
    <name type="scientific">Aplosporella prunicola CBS 121167</name>
    <dbReference type="NCBI Taxonomy" id="1176127"/>
    <lineage>
        <taxon>Eukaryota</taxon>
        <taxon>Fungi</taxon>
        <taxon>Dikarya</taxon>
        <taxon>Ascomycota</taxon>
        <taxon>Pezizomycotina</taxon>
        <taxon>Dothideomycetes</taxon>
        <taxon>Dothideomycetes incertae sedis</taxon>
        <taxon>Botryosphaeriales</taxon>
        <taxon>Aplosporellaceae</taxon>
        <taxon>Aplosporella</taxon>
    </lineage>
</organism>
<keyword evidence="4" id="KW-1185">Reference proteome</keyword>